<feature type="region of interest" description="Disordered" evidence="1">
    <location>
        <begin position="1"/>
        <end position="54"/>
    </location>
</feature>
<feature type="compositionally biased region" description="Gly residues" evidence="1">
    <location>
        <begin position="77"/>
        <end position="86"/>
    </location>
</feature>
<reference evidence="2 3" key="1">
    <citation type="submission" date="2019-06" db="EMBL/GenBank/DDBJ databases">
        <title>Description of Kitasatospora acidophila sp. nov. isolated from pine grove soil, and reclassification of Streptomyces novaecaesareae to Kitasatospora novaeceasareae comb. nov.</title>
        <authorList>
            <person name="Kim M.J."/>
        </authorList>
    </citation>
    <scope>NUCLEOTIDE SEQUENCE [LARGE SCALE GENOMIC DNA]</scope>
    <source>
        <strain evidence="2 3">MMS16-CNU292</strain>
    </source>
</reference>
<protein>
    <submittedName>
        <fullName evidence="2">Uncharacterized protein</fullName>
    </submittedName>
</protein>
<sequence length="136" mass="13395">MKIRSGGRPGRRDHRHRHGRRAGRDQPGQRGRDRLRRGVRQLRLPAAPRIAGAAVARAGQRGLLGAPGLLERHGEGPGRSGCGGALGDSAPSGAALGDSAPSGAASGRPRGGPGGGAPGGGARGGRYGGQGRAGAG</sequence>
<feature type="compositionally biased region" description="Gly residues" evidence="1">
    <location>
        <begin position="109"/>
        <end position="136"/>
    </location>
</feature>
<feature type="compositionally biased region" description="Basic residues" evidence="1">
    <location>
        <begin position="1"/>
        <end position="21"/>
    </location>
</feature>
<evidence type="ECO:0000313" key="3">
    <source>
        <dbReference type="Proteomes" id="UP000319103"/>
    </source>
</evidence>
<gene>
    <name evidence="2" type="ORF">E6W39_31665</name>
</gene>
<keyword evidence="3" id="KW-1185">Reference proteome</keyword>
<accession>A0A540WAB0</accession>
<evidence type="ECO:0000313" key="2">
    <source>
        <dbReference type="EMBL" id="TQF05953.1"/>
    </source>
</evidence>
<organism evidence="2 3">
    <name type="scientific">Kitasatospora acidiphila</name>
    <dbReference type="NCBI Taxonomy" id="2567942"/>
    <lineage>
        <taxon>Bacteria</taxon>
        <taxon>Bacillati</taxon>
        <taxon>Actinomycetota</taxon>
        <taxon>Actinomycetes</taxon>
        <taxon>Kitasatosporales</taxon>
        <taxon>Streptomycetaceae</taxon>
        <taxon>Kitasatospora</taxon>
    </lineage>
</organism>
<dbReference type="Proteomes" id="UP000319103">
    <property type="component" value="Unassembled WGS sequence"/>
</dbReference>
<dbReference type="EMBL" id="VIGB01000003">
    <property type="protein sequence ID" value="TQF05953.1"/>
    <property type="molecule type" value="Genomic_DNA"/>
</dbReference>
<comment type="caution">
    <text evidence="2">The sequence shown here is derived from an EMBL/GenBank/DDBJ whole genome shotgun (WGS) entry which is preliminary data.</text>
</comment>
<evidence type="ECO:0000256" key="1">
    <source>
        <dbReference type="SAM" id="MobiDB-lite"/>
    </source>
</evidence>
<feature type="region of interest" description="Disordered" evidence="1">
    <location>
        <begin position="66"/>
        <end position="136"/>
    </location>
</feature>
<feature type="compositionally biased region" description="Low complexity" evidence="1">
    <location>
        <begin position="41"/>
        <end position="54"/>
    </location>
</feature>
<feature type="compositionally biased region" description="Low complexity" evidence="1">
    <location>
        <begin position="87"/>
        <end position="108"/>
    </location>
</feature>
<dbReference type="AlphaFoldDB" id="A0A540WAB0"/>
<proteinExistence type="predicted"/>
<name>A0A540WAB0_9ACTN</name>